<sequence length="248" mass="27885">MVVCILDEQGMSHIERSTWNYGKAIFPPPEGAENIMDILNCDPRESGDMNFKEKLIHVPLPLGSHCFPSIDPLRASQDVSVFNIDAVIREVNKSGAKTTSQVILDKFDNLYDLINEREGNATLSKNKVERLIHQLLRPNDCREVGSQLNDASHQLDAENTHYKELKAKLGQVASRIEELQKDLQSLDGQKKDLSCQAVPSEDLLQEAEQAVIDLKRQIDTLSAIEIIDLTTKASIEKTEAYVKELFED</sequence>
<comment type="caution">
    <text evidence="2">The sequence shown here is derived from an EMBL/GenBank/DDBJ whole genome shotgun (WGS) entry which is preliminary data.</text>
</comment>
<reference evidence="2" key="1">
    <citation type="submission" date="2022-04" db="EMBL/GenBank/DDBJ databases">
        <title>Carnegiea gigantea Genome sequencing and assembly v2.</title>
        <authorList>
            <person name="Copetti D."/>
            <person name="Sanderson M.J."/>
            <person name="Burquez A."/>
            <person name="Wojciechowski M.F."/>
        </authorList>
    </citation>
    <scope>NUCLEOTIDE SEQUENCE</scope>
    <source>
        <strain evidence="2">SGP5-SGP5p</strain>
        <tissue evidence="2">Aerial part</tissue>
    </source>
</reference>
<evidence type="ECO:0000313" key="2">
    <source>
        <dbReference type="EMBL" id="KAJ8422372.1"/>
    </source>
</evidence>
<gene>
    <name evidence="2" type="ORF">Cgig2_006442</name>
</gene>
<dbReference type="EMBL" id="JAKOGI010002275">
    <property type="protein sequence ID" value="KAJ8422372.1"/>
    <property type="molecule type" value="Genomic_DNA"/>
</dbReference>
<feature type="coiled-coil region" evidence="1">
    <location>
        <begin position="148"/>
        <end position="224"/>
    </location>
</feature>
<evidence type="ECO:0000313" key="3">
    <source>
        <dbReference type="Proteomes" id="UP001153076"/>
    </source>
</evidence>
<dbReference type="Proteomes" id="UP001153076">
    <property type="component" value="Unassembled WGS sequence"/>
</dbReference>
<dbReference type="AlphaFoldDB" id="A0A9Q1JFK6"/>
<protein>
    <submittedName>
        <fullName evidence="2">Uncharacterized protein</fullName>
    </submittedName>
</protein>
<proteinExistence type="predicted"/>
<evidence type="ECO:0000256" key="1">
    <source>
        <dbReference type="SAM" id="Coils"/>
    </source>
</evidence>
<organism evidence="2 3">
    <name type="scientific">Carnegiea gigantea</name>
    <dbReference type="NCBI Taxonomy" id="171969"/>
    <lineage>
        <taxon>Eukaryota</taxon>
        <taxon>Viridiplantae</taxon>
        <taxon>Streptophyta</taxon>
        <taxon>Embryophyta</taxon>
        <taxon>Tracheophyta</taxon>
        <taxon>Spermatophyta</taxon>
        <taxon>Magnoliopsida</taxon>
        <taxon>eudicotyledons</taxon>
        <taxon>Gunneridae</taxon>
        <taxon>Pentapetalae</taxon>
        <taxon>Caryophyllales</taxon>
        <taxon>Cactineae</taxon>
        <taxon>Cactaceae</taxon>
        <taxon>Cactoideae</taxon>
        <taxon>Echinocereeae</taxon>
        <taxon>Carnegiea</taxon>
    </lineage>
</organism>
<name>A0A9Q1JFK6_9CARY</name>
<dbReference type="OrthoDB" id="6205933at2759"/>
<accession>A0A9Q1JFK6</accession>
<keyword evidence="1" id="KW-0175">Coiled coil</keyword>
<keyword evidence="3" id="KW-1185">Reference proteome</keyword>